<evidence type="ECO:0000256" key="6">
    <source>
        <dbReference type="SAM" id="Coils"/>
    </source>
</evidence>
<dbReference type="InterPro" id="IPR036890">
    <property type="entry name" value="HATPase_C_sf"/>
</dbReference>
<evidence type="ECO:0000259" key="8">
    <source>
        <dbReference type="PROSITE" id="PS50109"/>
    </source>
</evidence>
<evidence type="ECO:0000256" key="2">
    <source>
        <dbReference type="ARBA" id="ARBA00012438"/>
    </source>
</evidence>
<dbReference type="CDD" id="cd00082">
    <property type="entry name" value="HisKA"/>
    <property type="match status" value="1"/>
</dbReference>
<organism evidence="9 10">
    <name type="scientific">Oxynema aestuarii AP17</name>
    <dbReference type="NCBI Taxonomy" id="2064643"/>
    <lineage>
        <taxon>Bacteria</taxon>
        <taxon>Bacillati</taxon>
        <taxon>Cyanobacteriota</taxon>
        <taxon>Cyanophyceae</taxon>
        <taxon>Oscillatoriophycideae</taxon>
        <taxon>Oscillatoriales</taxon>
        <taxon>Oscillatoriaceae</taxon>
        <taxon>Oxynema</taxon>
        <taxon>Oxynema aestuarii</taxon>
    </lineage>
</organism>
<feature type="domain" description="Histidine kinase" evidence="8">
    <location>
        <begin position="470"/>
        <end position="716"/>
    </location>
</feature>
<feature type="coiled-coil region" evidence="6">
    <location>
        <begin position="431"/>
        <end position="458"/>
    </location>
</feature>
<feature type="transmembrane region" description="Helical" evidence="7">
    <location>
        <begin position="12"/>
        <end position="35"/>
    </location>
</feature>
<evidence type="ECO:0000256" key="7">
    <source>
        <dbReference type="SAM" id="Phobius"/>
    </source>
</evidence>
<dbReference type="SUPFAM" id="SSF47384">
    <property type="entry name" value="Homodimeric domain of signal transducing histidine kinase"/>
    <property type="match status" value="1"/>
</dbReference>
<dbReference type="SMART" id="SM00387">
    <property type="entry name" value="HATPase_c"/>
    <property type="match status" value="1"/>
</dbReference>
<dbReference type="PRINTS" id="PR00344">
    <property type="entry name" value="BCTRLSENSOR"/>
</dbReference>
<comment type="catalytic activity">
    <reaction evidence="1">
        <text>ATP + protein L-histidine = ADP + protein N-phospho-L-histidine.</text>
        <dbReference type="EC" id="2.7.13.3"/>
    </reaction>
</comment>
<proteinExistence type="predicted"/>
<dbReference type="InterPro" id="IPR005467">
    <property type="entry name" value="His_kinase_dom"/>
</dbReference>
<sequence length="716" mass="81007">MWKKLRAQQGQWRRILAIAPTVGITLIVLRAIGLFQMLELSLFDRWFDWRPLEDPDRRIAIVGITESDLRQVGTWPIPDRLLAQLLNKIKAQNPAAIGLDIYRDLPVDPGYDELVEVFESTPNLIGIRKAVGDRNRQGVAPPPVLARLDRVAANDFPWDADGKIRRAFLYLDDENGNIIYSLAFRLAWIYLKERGIEPKLEGETRIVLGKTSFSPFSSHDGGYVGAEDSGYQVLLNFRGPSHTFDRVSLFEVLEERIPSDFFRDRIILIGSTAESLKDYLLIPYSSDFMGLPEAMAGVEVHANLTSQIIAGALEGRSQLKTWPELLEWLWILAWSAIGTTIICQWYYENELAKISFPRTGTRIAIASTSLLAIGYLSFLSSWWIPIIPAFFSLVAATIVNTGYTLWDNLKLSHKRIEDYAKTLEIKVEQRTFELREKNQQLEHTLEKLTAAQKQMIAQEKLAYLGSLAAGIAHEIRNPLNFVNNFARISVELTEEIIEELEPQLEYLEEECVEEINDIFGELKESITDISSHGQRIEKIIQGMLMHAQNDETGHREATDINALLKESIELVYHSLKARDKSFEMTLETDYDNSIGELYVVPQYISRAFLNILTNACDAAYAKQKKIGDSFVPLVIVKTVNLESGIEIHIRDNGVGISDEFLDKIFNPFFTTKPPGEGTGLGLSIAYDTIVAAHQGDIQVKSEVDSHTEFIIFLPKK</sequence>
<feature type="transmembrane region" description="Helical" evidence="7">
    <location>
        <begin position="382"/>
        <end position="406"/>
    </location>
</feature>
<dbReference type="SMART" id="SM01080">
    <property type="entry name" value="CHASE2"/>
    <property type="match status" value="1"/>
</dbReference>
<dbReference type="GO" id="GO:0000155">
    <property type="term" value="F:phosphorelay sensor kinase activity"/>
    <property type="evidence" value="ECO:0007669"/>
    <property type="project" value="InterPro"/>
</dbReference>
<reference evidence="9 10" key="1">
    <citation type="submission" date="2020-04" db="EMBL/GenBank/DDBJ databases">
        <authorList>
            <person name="Basu S."/>
            <person name="Maruthanayagam V."/>
            <person name="Chakraborty S."/>
            <person name="Pramanik A."/>
            <person name="Mukherjee J."/>
            <person name="Brink B."/>
        </authorList>
    </citation>
    <scope>NUCLEOTIDE SEQUENCE [LARGE SCALE GENOMIC DNA]</scope>
    <source>
        <strain evidence="9 10">AP17</strain>
    </source>
</reference>
<dbReference type="EC" id="2.7.13.3" evidence="2"/>
<keyword evidence="10" id="KW-1185">Reference proteome</keyword>
<dbReference type="PANTHER" id="PTHR43065">
    <property type="entry name" value="SENSOR HISTIDINE KINASE"/>
    <property type="match status" value="1"/>
</dbReference>
<keyword evidence="4" id="KW-0418">Kinase</keyword>
<feature type="transmembrane region" description="Helical" evidence="7">
    <location>
        <begin position="359"/>
        <end position="376"/>
    </location>
</feature>
<dbReference type="InterPro" id="IPR007890">
    <property type="entry name" value="CHASE2"/>
</dbReference>
<evidence type="ECO:0000313" key="9">
    <source>
        <dbReference type="EMBL" id="QIZ73938.1"/>
    </source>
</evidence>
<name>A0A6H1U4X4_9CYAN</name>
<evidence type="ECO:0000256" key="1">
    <source>
        <dbReference type="ARBA" id="ARBA00000085"/>
    </source>
</evidence>
<dbReference type="InterPro" id="IPR004358">
    <property type="entry name" value="Sig_transdc_His_kin-like_C"/>
</dbReference>
<protein>
    <recommendedName>
        <fullName evidence="2">histidine kinase</fullName>
        <ecNumber evidence="2">2.7.13.3</ecNumber>
    </recommendedName>
</protein>
<gene>
    <name evidence="9" type="ORF">HCG48_24790</name>
</gene>
<dbReference type="PROSITE" id="PS50109">
    <property type="entry name" value="HIS_KIN"/>
    <property type="match status" value="1"/>
</dbReference>
<evidence type="ECO:0000313" key="10">
    <source>
        <dbReference type="Proteomes" id="UP000500857"/>
    </source>
</evidence>
<dbReference type="Gene3D" id="3.30.565.10">
    <property type="entry name" value="Histidine kinase-like ATPase, C-terminal domain"/>
    <property type="match status" value="1"/>
</dbReference>
<keyword evidence="7" id="KW-0472">Membrane</keyword>
<dbReference type="EMBL" id="CP051167">
    <property type="protein sequence ID" value="QIZ73938.1"/>
    <property type="molecule type" value="Genomic_DNA"/>
</dbReference>
<keyword evidence="6" id="KW-0175">Coiled coil</keyword>
<dbReference type="AlphaFoldDB" id="A0A6H1U4X4"/>
<evidence type="ECO:0000256" key="3">
    <source>
        <dbReference type="ARBA" id="ARBA00022553"/>
    </source>
</evidence>
<evidence type="ECO:0000256" key="5">
    <source>
        <dbReference type="ARBA" id="ARBA00023012"/>
    </source>
</evidence>
<dbReference type="Pfam" id="PF05226">
    <property type="entry name" value="CHASE2"/>
    <property type="match status" value="1"/>
</dbReference>
<dbReference type="PANTHER" id="PTHR43065:SF42">
    <property type="entry name" value="TWO-COMPONENT SENSOR PPRA"/>
    <property type="match status" value="1"/>
</dbReference>
<dbReference type="SMART" id="SM00388">
    <property type="entry name" value="HisKA"/>
    <property type="match status" value="1"/>
</dbReference>
<feature type="transmembrane region" description="Helical" evidence="7">
    <location>
        <begin position="328"/>
        <end position="347"/>
    </location>
</feature>
<dbReference type="KEGG" id="oxy:HCG48_24790"/>
<dbReference type="InterPro" id="IPR003594">
    <property type="entry name" value="HATPase_dom"/>
</dbReference>
<dbReference type="SUPFAM" id="SSF55874">
    <property type="entry name" value="ATPase domain of HSP90 chaperone/DNA topoisomerase II/histidine kinase"/>
    <property type="match status" value="1"/>
</dbReference>
<keyword evidence="3" id="KW-0597">Phosphoprotein</keyword>
<dbReference type="InterPro" id="IPR003661">
    <property type="entry name" value="HisK_dim/P_dom"/>
</dbReference>
<accession>A0A6H1U4X4</accession>
<keyword evidence="7" id="KW-1133">Transmembrane helix</keyword>
<dbReference type="Proteomes" id="UP000500857">
    <property type="component" value="Chromosome"/>
</dbReference>
<dbReference type="Pfam" id="PF02518">
    <property type="entry name" value="HATPase_c"/>
    <property type="match status" value="1"/>
</dbReference>
<dbReference type="Gene3D" id="1.10.287.130">
    <property type="match status" value="1"/>
</dbReference>
<keyword evidence="5" id="KW-0902">Two-component regulatory system</keyword>
<keyword evidence="7" id="KW-0812">Transmembrane</keyword>
<evidence type="ECO:0000256" key="4">
    <source>
        <dbReference type="ARBA" id="ARBA00022777"/>
    </source>
</evidence>
<keyword evidence="4" id="KW-0808">Transferase</keyword>
<dbReference type="InterPro" id="IPR036097">
    <property type="entry name" value="HisK_dim/P_sf"/>
</dbReference>